<keyword evidence="4 5" id="KW-0472">Membrane</keyword>
<feature type="transmembrane region" description="Helical" evidence="5">
    <location>
        <begin position="20"/>
        <end position="39"/>
    </location>
</feature>
<comment type="caution">
    <text evidence="6">The sequence shown here is derived from an EMBL/GenBank/DDBJ whole genome shotgun (WGS) entry which is preliminary data.</text>
</comment>
<evidence type="ECO:0000256" key="3">
    <source>
        <dbReference type="ARBA" id="ARBA00022989"/>
    </source>
</evidence>
<dbReference type="OrthoDB" id="5421146at2"/>
<dbReference type="NCBIfam" id="NF009407">
    <property type="entry name" value="PRK12768.1"/>
    <property type="match status" value="1"/>
</dbReference>
<proteinExistence type="predicted"/>
<feature type="transmembrane region" description="Helical" evidence="5">
    <location>
        <begin position="181"/>
        <end position="210"/>
    </location>
</feature>
<evidence type="ECO:0000313" key="7">
    <source>
        <dbReference type="Proteomes" id="UP000439113"/>
    </source>
</evidence>
<dbReference type="InterPro" id="IPR059112">
    <property type="entry name" value="CysZ/EI24"/>
</dbReference>
<comment type="subcellular location">
    <subcellularLocation>
        <location evidence="1">Membrane</location>
        <topology evidence="1">Multi-pass membrane protein</topology>
    </subcellularLocation>
</comment>
<feature type="transmembrane region" description="Helical" evidence="5">
    <location>
        <begin position="131"/>
        <end position="152"/>
    </location>
</feature>
<organism evidence="6 7">
    <name type="scientific">Rhodoblastus acidophilus</name>
    <name type="common">Rhodopseudomonas acidophila</name>
    <dbReference type="NCBI Taxonomy" id="1074"/>
    <lineage>
        <taxon>Bacteria</taxon>
        <taxon>Pseudomonadati</taxon>
        <taxon>Pseudomonadota</taxon>
        <taxon>Alphaproteobacteria</taxon>
        <taxon>Hyphomicrobiales</taxon>
        <taxon>Rhodoblastaceae</taxon>
        <taxon>Rhodoblastus</taxon>
    </lineage>
</organism>
<dbReference type="Pfam" id="PF07264">
    <property type="entry name" value="EI24"/>
    <property type="match status" value="1"/>
</dbReference>
<sequence>MFQDAYASLREIFTPPFRTVMAKSLGLTLTILLALGLGLDKLALYETSNTAPWIAMIVKVTAVLGLSVGLLFLIAPVSMLVAGFFLDELAEHVEAAIYPDGRKGVPAPLSQSLALALRFFVVSLFVNMAAFVLWLVPGVNALIFVAANAYLFSREYFEMAASRFLPGEGVRSLRQRNQLKIYAYGLVIAVFVVTPVLNLFTPLFGVALMVRLNKRLTTLKK</sequence>
<dbReference type="AlphaFoldDB" id="A0A6N8DL17"/>
<evidence type="ECO:0000256" key="1">
    <source>
        <dbReference type="ARBA" id="ARBA00004141"/>
    </source>
</evidence>
<gene>
    <name evidence="6" type="ORF">GJ654_09665</name>
</gene>
<evidence type="ECO:0000256" key="2">
    <source>
        <dbReference type="ARBA" id="ARBA00022692"/>
    </source>
</evidence>
<evidence type="ECO:0000256" key="4">
    <source>
        <dbReference type="ARBA" id="ARBA00023136"/>
    </source>
</evidence>
<protein>
    <submittedName>
        <fullName evidence="6">Sulfate transporter family protein</fullName>
    </submittedName>
</protein>
<evidence type="ECO:0000313" key="6">
    <source>
        <dbReference type="EMBL" id="MTV31262.1"/>
    </source>
</evidence>
<keyword evidence="2 5" id="KW-0812">Transmembrane</keyword>
<feature type="transmembrane region" description="Helical" evidence="5">
    <location>
        <begin position="60"/>
        <end position="85"/>
    </location>
</feature>
<keyword evidence="3 5" id="KW-1133">Transmembrane helix</keyword>
<reference evidence="6 7" key="1">
    <citation type="submission" date="2019-11" db="EMBL/GenBank/DDBJ databases">
        <title>Whole-genome sequence of a Rhodoblastus acidophilus DSM 142.</title>
        <authorList>
            <person name="Kyndt J.A."/>
            <person name="Meyer T.E."/>
        </authorList>
    </citation>
    <scope>NUCLEOTIDE SEQUENCE [LARGE SCALE GENOMIC DNA]</scope>
    <source>
        <strain evidence="6 7">DSM 142</strain>
    </source>
</reference>
<evidence type="ECO:0000256" key="5">
    <source>
        <dbReference type="SAM" id="Phobius"/>
    </source>
</evidence>
<accession>A0A6N8DL17</accession>
<dbReference type="Proteomes" id="UP000439113">
    <property type="component" value="Unassembled WGS sequence"/>
</dbReference>
<name>A0A6N8DL17_RHOAC</name>
<dbReference type="RefSeq" id="WP_155445947.1">
    <property type="nucleotide sequence ID" value="NZ_JAOQNR010000006.1"/>
</dbReference>
<dbReference type="EMBL" id="WNKS01000006">
    <property type="protein sequence ID" value="MTV31262.1"/>
    <property type="molecule type" value="Genomic_DNA"/>
</dbReference>